<dbReference type="CDD" id="cd01577">
    <property type="entry name" value="IPMI_Swivel"/>
    <property type="match status" value="1"/>
</dbReference>
<comment type="catalytic activity">
    <reaction evidence="1 10">
        <text>(2R,3S)-3-isopropylmalate = (2S)-2-isopropylmalate</text>
        <dbReference type="Rhea" id="RHEA:32287"/>
        <dbReference type="ChEBI" id="CHEBI:1178"/>
        <dbReference type="ChEBI" id="CHEBI:35121"/>
        <dbReference type="EC" id="4.2.1.33"/>
    </reaction>
</comment>
<dbReference type="InterPro" id="IPR050075">
    <property type="entry name" value="LeuD"/>
</dbReference>
<dbReference type="GO" id="GO:0009098">
    <property type="term" value="P:L-leucine biosynthetic process"/>
    <property type="evidence" value="ECO:0007669"/>
    <property type="project" value="UniProtKB-UniRule"/>
</dbReference>
<dbReference type="AlphaFoldDB" id="A0A1S7LGX5"/>
<reference evidence="12" key="1">
    <citation type="submission" date="2015-04" db="EMBL/GenBank/DDBJ databases">
        <authorList>
            <person name="Syromyatnikov M.Y."/>
            <person name="Popov V.N."/>
        </authorList>
    </citation>
    <scope>NUCLEOTIDE SEQUENCE</scope>
    <source>
        <strain evidence="12">MO-1</strain>
    </source>
</reference>
<dbReference type="InterPro" id="IPR000573">
    <property type="entry name" value="AconitaseA/IPMdHydase_ssu_swvl"/>
</dbReference>
<evidence type="ECO:0000259" key="11">
    <source>
        <dbReference type="Pfam" id="PF00694"/>
    </source>
</evidence>
<evidence type="ECO:0000256" key="9">
    <source>
        <dbReference type="ARBA" id="ARBA00023304"/>
    </source>
</evidence>
<comment type="pathway">
    <text evidence="3 10">Amino-acid biosynthesis; L-leucine biosynthesis; L-leucine from 3-methyl-2-oxobutanoate: step 2/4.</text>
</comment>
<evidence type="ECO:0000313" key="12">
    <source>
        <dbReference type="EMBL" id="CRH05663.1"/>
    </source>
</evidence>
<dbReference type="EC" id="4.2.1.33" evidence="10"/>
<proteinExistence type="inferred from homology"/>
<evidence type="ECO:0000256" key="8">
    <source>
        <dbReference type="ARBA" id="ARBA00023239"/>
    </source>
</evidence>
<accession>A0A1S7LGX5</accession>
<dbReference type="PANTHER" id="PTHR43345">
    <property type="entry name" value="3-ISOPROPYLMALATE DEHYDRATASE SMALL SUBUNIT 2-RELATED-RELATED"/>
    <property type="match status" value="1"/>
</dbReference>
<dbReference type="FunFam" id="3.20.19.10:FF:000003">
    <property type="entry name" value="3-isopropylmalate dehydratase small subunit"/>
    <property type="match status" value="1"/>
</dbReference>
<dbReference type="Pfam" id="PF00694">
    <property type="entry name" value="Aconitase_C"/>
    <property type="match status" value="1"/>
</dbReference>
<dbReference type="Gene3D" id="3.20.19.10">
    <property type="entry name" value="Aconitase, domain 4"/>
    <property type="match status" value="1"/>
</dbReference>
<comment type="similarity">
    <text evidence="4 10">Belongs to the LeuD family. LeuD type 1 subfamily.</text>
</comment>
<sequence>MQPFQKLNAIAVPLDRANVDTDAIIPKQFLKSIKRSGFGPNLFDEWRYMDRGEPGKSCEGRPLNKDFILNLPRYQGAEVMLARDNFGCGSSREHAPWALLDYGFRCVIAPSFADIFFNNCFKNGILPIVLDAEMVDSLFKEVDATEGYQLSVDLETQKITTPGGREIGFDVDPFRKHCLLNGLDDIGLTLQRVGDIENYESKRRSEAPWAITA</sequence>
<dbReference type="HAMAP" id="MF_01031">
    <property type="entry name" value="LeuD_type1"/>
    <property type="match status" value="1"/>
</dbReference>
<evidence type="ECO:0000256" key="1">
    <source>
        <dbReference type="ARBA" id="ARBA00000491"/>
    </source>
</evidence>
<dbReference type="GO" id="GO:0003861">
    <property type="term" value="F:3-isopropylmalate dehydratase activity"/>
    <property type="evidence" value="ECO:0007669"/>
    <property type="project" value="UniProtKB-UniRule"/>
</dbReference>
<evidence type="ECO:0000256" key="4">
    <source>
        <dbReference type="ARBA" id="ARBA00009845"/>
    </source>
</evidence>
<feature type="domain" description="Aconitase A/isopropylmalate dehydratase small subunit swivel" evidence="11">
    <location>
        <begin position="1"/>
        <end position="132"/>
    </location>
</feature>
<gene>
    <name evidence="10 12" type="primary">leuD</name>
    <name evidence="12" type="ORF">MAGMO_1474</name>
</gene>
<keyword evidence="7 10" id="KW-0028">Amino-acid biosynthesis</keyword>
<keyword evidence="12" id="KW-0413">Isomerase</keyword>
<dbReference type="InterPro" id="IPR015928">
    <property type="entry name" value="Aconitase/3IPM_dehydase_swvl"/>
</dbReference>
<dbReference type="NCBIfam" id="NF002458">
    <property type="entry name" value="PRK01641.1"/>
    <property type="match status" value="1"/>
</dbReference>
<protein>
    <recommendedName>
        <fullName evidence="10">3-isopropylmalate dehydratase small subunit</fullName>
        <ecNumber evidence="10">4.2.1.33</ecNumber>
    </recommendedName>
    <alternativeName>
        <fullName evidence="10">Alpha-IPM isomerase</fullName>
        <shortName evidence="10">IPMI</shortName>
    </alternativeName>
    <alternativeName>
        <fullName evidence="10">Isopropylmalate isomerase</fullName>
    </alternativeName>
</protein>
<dbReference type="PANTHER" id="PTHR43345:SF5">
    <property type="entry name" value="3-ISOPROPYLMALATE DEHYDRATASE SMALL SUBUNIT"/>
    <property type="match status" value="1"/>
</dbReference>
<evidence type="ECO:0000256" key="7">
    <source>
        <dbReference type="ARBA" id="ARBA00022605"/>
    </source>
</evidence>
<dbReference type="UniPathway" id="UPA00048">
    <property type="reaction ID" value="UER00071"/>
</dbReference>
<dbReference type="InterPro" id="IPR004431">
    <property type="entry name" value="3-IsopropMal_deHydase_ssu"/>
</dbReference>
<evidence type="ECO:0000256" key="5">
    <source>
        <dbReference type="ARBA" id="ARBA00011271"/>
    </source>
</evidence>
<evidence type="ECO:0000256" key="3">
    <source>
        <dbReference type="ARBA" id="ARBA00004729"/>
    </source>
</evidence>
<keyword evidence="6 10" id="KW-0432">Leucine biosynthesis</keyword>
<dbReference type="SUPFAM" id="SSF52016">
    <property type="entry name" value="LeuD/IlvD-like"/>
    <property type="match status" value="1"/>
</dbReference>
<dbReference type="EMBL" id="LO017727">
    <property type="protein sequence ID" value="CRH05663.1"/>
    <property type="molecule type" value="Genomic_DNA"/>
</dbReference>
<dbReference type="InterPro" id="IPR033940">
    <property type="entry name" value="IPMI_Swivel"/>
</dbReference>
<comment type="function">
    <text evidence="2 10">Catalyzes the isomerization between 2-isopropylmalate and 3-isopropylmalate, via the formation of 2-isopropylmaleate.</text>
</comment>
<keyword evidence="8 10" id="KW-0456">Lyase</keyword>
<dbReference type="GO" id="GO:0016853">
    <property type="term" value="F:isomerase activity"/>
    <property type="evidence" value="ECO:0007669"/>
    <property type="project" value="UniProtKB-KW"/>
</dbReference>
<comment type="subunit">
    <text evidence="5 10">Heterodimer of LeuC and LeuD.</text>
</comment>
<dbReference type="NCBIfam" id="TIGR00171">
    <property type="entry name" value="leuD"/>
    <property type="match status" value="1"/>
</dbReference>
<evidence type="ECO:0000256" key="6">
    <source>
        <dbReference type="ARBA" id="ARBA00022430"/>
    </source>
</evidence>
<name>A0A1S7LGX5_MAGMO</name>
<evidence type="ECO:0000256" key="10">
    <source>
        <dbReference type="HAMAP-Rule" id="MF_01031"/>
    </source>
</evidence>
<keyword evidence="9 10" id="KW-0100">Branched-chain amino acid biosynthesis</keyword>
<organism evidence="12">
    <name type="scientific">Magnetococcus massalia (strain MO-1)</name>
    <dbReference type="NCBI Taxonomy" id="451514"/>
    <lineage>
        <taxon>Bacteria</taxon>
        <taxon>Pseudomonadati</taxon>
        <taxon>Pseudomonadota</taxon>
        <taxon>Magnetococcia</taxon>
        <taxon>Magnetococcales</taxon>
        <taxon>Magnetococcaceae</taxon>
        <taxon>Magnetococcus</taxon>
    </lineage>
</organism>
<evidence type="ECO:0000256" key="2">
    <source>
        <dbReference type="ARBA" id="ARBA00002695"/>
    </source>
</evidence>
<dbReference type="GO" id="GO:0009316">
    <property type="term" value="C:3-isopropylmalate dehydratase complex"/>
    <property type="evidence" value="ECO:0007669"/>
    <property type="project" value="InterPro"/>
</dbReference>